<keyword evidence="2" id="KW-1185">Reference proteome</keyword>
<dbReference type="EMBL" id="CYPW01000027">
    <property type="protein sequence ID" value="CUH53216.1"/>
    <property type="molecule type" value="Genomic_DNA"/>
</dbReference>
<dbReference type="STRING" id="321267.SHM7688_02668"/>
<evidence type="ECO:0000313" key="1">
    <source>
        <dbReference type="EMBL" id="CUH53216.1"/>
    </source>
</evidence>
<dbReference type="OrthoDB" id="7863719at2"/>
<gene>
    <name evidence="1" type="ORF">SHM7688_02668</name>
</gene>
<dbReference type="Proteomes" id="UP000054823">
    <property type="component" value="Unassembled WGS sequence"/>
</dbReference>
<reference evidence="1 2" key="1">
    <citation type="submission" date="2015-09" db="EMBL/GenBank/DDBJ databases">
        <authorList>
            <consortium name="Swine Surveillance"/>
        </authorList>
    </citation>
    <scope>NUCLEOTIDE SEQUENCE [LARGE SCALE GENOMIC DNA]</scope>
    <source>
        <strain evidence="1 2">CECT 7688</strain>
    </source>
</reference>
<proteinExistence type="predicted"/>
<organism evidence="1 2">
    <name type="scientific">Shimia marina</name>
    <dbReference type="NCBI Taxonomy" id="321267"/>
    <lineage>
        <taxon>Bacteria</taxon>
        <taxon>Pseudomonadati</taxon>
        <taxon>Pseudomonadota</taxon>
        <taxon>Alphaproteobacteria</taxon>
        <taxon>Rhodobacterales</taxon>
        <taxon>Roseobacteraceae</taxon>
    </lineage>
</organism>
<protein>
    <recommendedName>
        <fullName evidence="3">Dihydroorotate dehydrogenase</fullName>
    </recommendedName>
</protein>
<evidence type="ECO:0000313" key="2">
    <source>
        <dbReference type="Proteomes" id="UP000054823"/>
    </source>
</evidence>
<accession>A0A0P1ERS4</accession>
<evidence type="ECO:0008006" key="3">
    <source>
        <dbReference type="Google" id="ProtNLM"/>
    </source>
</evidence>
<sequence>MADKFDDDMLDDLFAAARSDVRVAPDPDLMARVLADAEAVQASWARDDAGACAEASTPSLWQGILSALGGWGSLSGVAMAGVAGVWIGVATGSTLMTNTLGLDLSGTGAQTYLSDLDVSYALELDVEE</sequence>
<name>A0A0P1ERS4_9RHOB</name>
<dbReference type="AlphaFoldDB" id="A0A0P1ERS4"/>
<dbReference type="RefSeq" id="WP_058240393.1">
    <property type="nucleotide sequence ID" value="NZ_CYPW01000027.1"/>
</dbReference>